<evidence type="ECO:0000313" key="2">
    <source>
        <dbReference type="EMBL" id="GAA4246169.1"/>
    </source>
</evidence>
<dbReference type="Proteomes" id="UP001500620">
    <property type="component" value="Unassembled WGS sequence"/>
</dbReference>
<proteinExistence type="predicted"/>
<evidence type="ECO:0000259" key="1">
    <source>
        <dbReference type="Pfam" id="PF26136"/>
    </source>
</evidence>
<dbReference type="EMBL" id="BAABAT010000003">
    <property type="protein sequence ID" value="GAA4246169.1"/>
    <property type="molecule type" value="Genomic_DNA"/>
</dbReference>
<organism evidence="2 3">
    <name type="scientific">Dactylosporangium darangshiense</name>
    <dbReference type="NCBI Taxonomy" id="579108"/>
    <lineage>
        <taxon>Bacteria</taxon>
        <taxon>Bacillati</taxon>
        <taxon>Actinomycetota</taxon>
        <taxon>Actinomycetes</taxon>
        <taxon>Micromonosporales</taxon>
        <taxon>Micromonosporaceae</taxon>
        <taxon>Dactylosporangium</taxon>
    </lineage>
</organism>
<gene>
    <name evidence="2" type="ORF">GCM10022255_016380</name>
</gene>
<dbReference type="InterPro" id="IPR058711">
    <property type="entry name" value="SCO6045-like_C"/>
</dbReference>
<keyword evidence="3" id="KW-1185">Reference proteome</keyword>
<comment type="caution">
    <text evidence="2">The sequence shown here is derived from an EMBL/GenBank/DDBJ whole genome shotgun (WGS) entry which is preliminary data.</text>
</comment>
<dbReference type="RefSeq" id="WP_345122924.1">
    <property type="nucleotide sequence ID" value="NZ_BAABAT010000003.1"/>
</dbReference>
<dbReference type="Pfam" id="PF26136">
    <property type="entry name" value="SCO6045_C"/>
    <property type="match status" value="1"/>
</dbReference>
<evidence type="ECO:0000313" key="3">
    <source>
        <dbReference type="Proteomes" id="UP001500620"/>
    </source>
</evidence>
<protein>
    <recommendedName>
        <fullName evidence="1">SCO6045-like C-terminal domain-containing protein</fullName>
    </recommendedName>
</protein>
<sequence length="128" mass="13795">MSNLAAQQQALVAALVAGAEVPAGFDPAAVHVTIAALRRKRAGEVAGRWPFLAASYGDAWPSTFAAWAAGRPPNGSLRDGWDFARAAGDTLPPLAREELADREREFAYDGESAPVLRRRGLLSRLRRR</sequence>
<accession>A0ABP8D1X9</accession>
<feature type="domain" description="SCO6045-like C-terminal" evidence="1">
    <location>
        <begin position="5"/>
        <end position="87"/>
    </location>
</feature>
<name>A0ABP8D1X9_9ACTN</name>
<reference evidence="3" key="1">
    <citation type="journal article" date="2019" name="Int. J. Syst. Evol. Microbiol.">
        <title>The Global Catalogue of Microorganisms (GCM) 10K type strain sequencing project: providing services to taxonomists for standard genome sequencing and annotation.</title>
        <authorList>
            <consortium name="The Broad Institute Genomics Platform"/>
            <consortium name="The Broad Institute Genome Sequencing Center for Infectious Disease"/>
            <person name="Wu L."/>
            <person name="Ma J."/>
        </authorList>
    </citation>
    <scope>NUCLEOTIDE SEQUENCE [LARGE SCALE GENOMIC DNA]</scope>
    <source>
        <strain evidence="3">JCM 17441</strain>
    </source>
</reference>